<name>A0A8T7HA08_9EURY</name>
<feature type="domain" description="HTH cro/C1-type" evidence="1">
    <location>
        <begin position="15"/>
        <end position="70"/>
    </location>
</feature>
<evidence type="ECO:0000259" key="1">
    <source>
        <dbReference type="PROSITE" id="PS50943"/>
    </source>
</evidence>
<sequence length="161" mass="17947">MLSRRIFEVEFAEALQEELDRQGMTIRELADLAGIPPATLYKLTSGKTDPRFSTVRKIVNVLEPQERSFIGVIAARFLLDELDNRDIVVNGQKHRVRGYSADSLDECIIAAVRAEKEGALGIICAPILAKIVEKIVDCPVAIIKPHQKTLIEAIETIARRI</sequence>
<dbReference type="SMART" id="SM00530">
    <property type="entry name" value="HTH_XRE"/>
    <property type="match status" value="1"/>
</dbReference>
<dbReference type="EMBL" id="JABMJE010000068">
    <property type="protein sequence ID" value="NQS78244.1"/>
    <property type="molecule type" value="Genomic_DNA"/>
</dbReference>
<dbReference type="Pfam" id="PF01381">
    <property type="entry name" value="HTH_3"/>
    <property type="match status" value="1"/>
</dbReference>
<accession>A0A8T7HA08</accession>
<dbReference type="SUPFAM" id="SSF47413">
    <property type="entry name" value="lambda repressor-like DNA-binding domains"/>
    <property type="match status" value="1"/>
</dbReference>
<comment type="caution">
    <text evidence="2">The sequence shown here is derived from an EMBL/GenBank/DDBJ whole genome shotgun (WGS) entry which is preliminary data.</text>
</comment>
<dbReference type="AlphaFoldDB" id="A0A8T7HA08"/>
<protein>
    <submittedName>
        <fullName evidence="2">Helix-turn-helix domain-containing protein</fullName>
    </submittedName>
</protein>
<evidence type="ECO:0000313" key="3">
    <source>
        <dbReference type="Proteomes" id="UP000737555"/>
    </source>
</evidence>
<reference evidence="2" key="1">
    <citation type="submission" date="2020-05" db="EMBL/GenBank/DDBJ databases">
        <title>The first insight into the ecology of ammonia-tolerant syntrophic propionate oxidizing bacteria.</title>
        <authorList>
            <person name="Singh A."/>
            <person name="Schnurer A."/>
            <person name="Westerholm M."/>
        </authorList>
    </citation>
    <scope>NUCLEOTIDE SEQUENCE</scope>
    <source>
        <strain evidence="2">MAG54</strain>
    </source>
</reference>
<gene>
    <name evidence="2" type="ORF">HQQ74_05980</name>
</gene>
<dbReference type="Proteomes" id="UP000737555">
    <property type="component" value="Unassembled WGS sequence"/>
</dbReference>
<dbReference type="CDD" id="cd00093">
    <property type="entry name" value="HTH_XRE"/>
    <property type="match status" value="1"/>
</dbReference>
<evidence type="ECO:0000313" key="2">
    <source>
        <dbReference type="EMBL" id="NQS78244.1"/>
    </source>
</evidence>
<dbReference type="InterPro" id="IPR001387">
    <property type="entry name" value="Cro/C1-type_HTH"/>
</dbReference>
<dbReference type="GO" id="GO:0003677">
    <property type="term" value="F:DNA binding"/>
    <property type="evidence" value="ECO:0007669"/>
    <property type="project" value="InterPro"/>
</dbReference>
<dbReference type="InterPro" id="IPR010982">
    <property type="entry name" value="Lambda_DNA-bd_dom_sf"/>
</dbReference>
<proteinExistence type="predicted"/>
<dbReference type="Gene3D" id="1.10.260.40">
    <property type="entry name" value="lambda repressor-like DNA-binding domains"/>
    <property type="match status" value="1"/>
</dbReference>
<organism evidence="2 3">
    <name type="scientific">Methanoculleus bourgensis</name>
    <dbReference type="NCBI Taxonomy" id="83986"/>
    <lineage>
        <taxon>Archaea</taxon>
        <taxon>Methanobacteriati</taxon>
        <taxon>Methanobacteriota</taxon>
        <taxon>Stenosarchaea group</taxon>
        <taxon>Methanomicrobia</taxon>
        <taxon>Methanomicrobiales</taxon>
        <taxon>Methanomicrobiaceae</taxon>
        <taxon>Methanoculleus</taxon>
    </lineage>
</organism>
<dbReference type="PROSITE" id="PS50943">
    <property type="entry name" value="HTH_CROC1"/>
    <property type="match status" value="1"/>
</dbReference>